<name>A0ABR0F124_ZASCE</name>
<evidence type="ECO:0000313" key="2">
    <source>
        <dbReference type="EMBL" id="KAK4507153.1"/>
    </source>
</evidence>
<gene>
    <name evidence="2" type="ORF">PRZ48_000887</name>
</gene>
<dbReference type="EMBL" id="JAXOVC010000001">
    <property type="protein sequence ID" value="KAK4507153.1"/>
    <property type="molecule type" value="Genomic_DNA"/>
</dbReference>
<evidence type="ECO:0000256" key="1">
    <source>
        <dbReference type="SAM" id="MobiDB-lite"/>
    </source>
</evidence>
<reference evidence="2 3" key="1">
    <citation type="journal article" date="2023" name="G3 (Bethesda)">
        <title>A chromosome-level genome assembly of Zasmidium syzygii isolated from banana leaves.</title>
        <authorList>
            <person name="van Westerhoven A.C."/>
            <person name="Mehrabi R."/>
            <person name="Talebi R."/>
            <person name="Steentjes M.B.F."/>
            <person name="Corcolon B."/>
            <person name="Chong P.A."/>
            <person name="Kema G.H.J."/>
            <person name="Seidl M.F."/>
        </authorList>
    </citation>
    <scope>NUCLEOTIDE SEQUENCE [LARGE SCALE GENOMIC DNA]</scope>
    <source>
        <strain evidence="2 3">P124</strain>
    </source>
</reference>
<evidence type="ECO:0000313" key="3">
    <source>
        <dbReference type="Proteomes" id="UP001305779"/>
    </source>
</evidence>
<feature type="compositionally biased region" description="Basic and acidic residues" evidence="1">
    <location>
        <begin position="94"/>
        <end position="110"/>
    </location>
</feature>
<sequence>MDSYVDPPLRDLVIVLIPGKNEDEEYKRLDTIIKDAFRNAYPEVMFFDFLAVGGFQTVVLSDTVRLSSEDPRWKGSGVRISRLRNGRSVQLEEDDKKEGEGKESEEGSKN</sequence>
<organism evidence="2 3">
    <name type="scientific">Zasmidium cellare</name>
    <name type="common">Wine cellar mold</name>
    <name type="synonym">Racodium cellare</name>
    <dbReference type="NCBI Taxonomy" id="395010"/>
    <lineage>
        <taxon>Eukaryota</taxon>
        <taxon>Fungi</taxon>
        <taxon>Dikarya</taxon>
        <taxon>Ascomycota</taxon>
        <taxon>Pezizomycotina</taxon>
        <taxon>Dothideomycetes</taxon>
        <taxon>Dothideomycetidae</taxon>
        <taxon>Mycosphaerellales</taxon>
        <taxon>Mycosphaerellaceae</taxon>
        <taxon>Zasmidium</taxon>
    </lineage>
</organism>
<dbReference type="Proteomes" id="UP001305779">
    <property type="component" value="Unassembled WGS sequence"/>
</dbReference>
<comment type="caution">
    <text evidence="2">The sequence shown here is derived from an EMBL/GenBank/DDBJ whole genome shotgun (WGS) entry which is preliminary data.</text>
</comment>
<keyword evidence="3" id="KW-1185">Reference proteome</keyword>
<feature type="region of interest" description="Disordered" evidence="1">
    <location>
        <begin position="85"/>
        <end position="110"/>
    </location>
</feature>
<accession>A0ABR0F124</accession>
<proteinExistence type="predicted"/>
<protein>
    <submittedName>
        <fullName evidence="2">Uncharacterized protein</fullName>
    </submittedName>
</protein>